<evidence type="ECO:0000256" key="1">
    <source>
        <dbReference type="ARBA" id="ARBA00004196"/>
    </source>
</evidence>
<comment type="subcellular location">
    <subcellularLocation>
        <location evidence="1">Cell envelope</location>
    </subcellularLocation>
</comment>
<dbReference type="GO" id="GO:0030313">
    <property type="term" value="C:cell envelope"/>
    <property type="evidence" value="ECO:0007669"/>
    <property type="project" value="UniProtKB-SubCell"/>
</dbReference>
<feature type="domain" description="Multidrug resistance protein MdtA-like beta-barrel" evidence="7">
    <location>
        <begin position="204"/>
        <end position="290"/>
    </location>
</feature>
<dbReference type="GO" id="GO:0005886">
    <property type="term" value="C:plasma membrane"/>
    <property type="evidence" value="ECO:0007669"/>
    <property type="project" value="TreeGrafter"/>
</dbReference>
<dbReference type="Pfam" id="PF25967">
    <property type="entry name" value="RND-MFP_C"/>
    <property type="match status" value="1"/>
</dbReference>
<dbReference type="AlphaFoldDB" id="A0A4Y8AJL3"/>
<gene>
    <name evidence="10" type="ORF">E2R65_00635</name>
    <name evidence="9" type="ORF">GGR35_000879</name>
</gene>
<dbReference type="OrthoDB" id="9801814at2"/>
<comment type="similarity">
    <text evidence="2">Belongs to the membrane fusion protein (MFP) (TC 8.A.1) family.</text>
</comment>
<evidence type="ECO:0000313" key="11">
    <source>
        <dbReference type="Proteomes" id="UP000297248"/>
    </source>
</evidence>
<evidence type="ECO:0000256" key="4">
    <source>
        <dbReference type="SAM" id="SignalP"/>
    </source>
</evidence>
<evidence type="ECO:0000256" key="3">
    <source>
        <dbReference type="SAM" id="Coils"/>
    </source>
</evidence>
<dbReference type="Proteomes" id="UP000583101">
    <property type="component" value="Unassembled WGS sequence"/>
</dbReference>
<dbReference type="InterPro" id="IPR058624">
    <property type="entry name" value="MdtA-like_HH"/>
</dbReference>
<feature type="domain" description="Multidrug resistance protein MdtA-like barrel-sandwich hybrid" evidence="6">
    <location>
        <begin position="57"/>
        <end position="189"/>
    </location>
</feature>
<evidence type="ECO:0000259" key="6">
    <source>
        <dbReference type="Pfam" id="PF25917"/>
    </source>
</evidence>
<accession>A0A4Y8AJL3</accession>
<evidence type="ECO:0000313" key="9">
    <source>
        <dbReference type="EMBL" id="MBB3968293.1"/>
    </source>
</evidence>
<protein>
    <submittedName>
        <fullName evidence="10">Efflux RND transporter periplasmic adaptor subunit</fullName>
    </submittedName>
    <submittedName>
        <fullName evidence="9">Membrane fusion protein (Multidrug efflux system)</fullName>
    </submittedName>
</protein>
<dbReference type="Proteomes" id="UP000297248">
    <property type="component" value="Unassembled WGS sequence"/>
</dbReference>
<feature type="chain" id="PRO_5044616723" evidence="4">
    <location>
        <begin position="26"/>
        <end position="378"/>
    </location>
</feature>
<dbReference type="Gene3D" id="2.40.30.170">
    <property type="match status" value="1"/>
</dbReference>
<dbReference type="Pfam" id="PF25876">
    <property type="entry name" value="HH_MFP_RND"/>
    <property type="match status" value="1"/>
</dbReference>
<proteinExistence type="inferred from homology"/>
<dbReference type="PANTHER" id="PTHR30158:SF23">
    <property type="entry name" value="MULTIDRUG RESISTANCE PROTEIN MEXA"/>
    <property type="match status" value="1"/>
</dbReference>
<reference evidence="9 12" key="3">
    <citation type="submission" date="2020-08" db="EMBL/GenBank/DDBJ databases">
        <title>Genomic Encyclopedia of Type Strains, Phase IV (KMG-IV): sequencing the most valuable type-strain genomes for metagenomic binning, comparative biology and taxonomic classification.</title>
        <authorList>
            <person name="Goeker M."/>
        </authorList>
    </citation>
    <scope>NUCLEOTIDE SEQUENCE [LARGE SCALE GENOMIC DNA]</scope>
    <source>
        <strain evidence="9 12">DSM 100995</strain>
    </source>
</reference>
<evidence type="ECO:0000256" key="2">
    <source>
        <dbReference type="ARBA" id="ARBA00009477"/>
    </source>
</evidence>
<dbReference type="Pfam" id="PF25917">
    <property type="entry name" value="BSH_RND"/>
    <property type="match status" value="1"/>
</dbReference>
<feature type="domain" description="Multidrug resistance protein MdtA-like alpha-helical hairpin" evidence="5">
    <location>
        <begin position="96"/>
        <end position="165"/>
    </location>
</feature>
<evidence type="ECO:0000259" key="5">
    <source>
        <dbReference type="Pfam" id="PF25876"/>
    </source>
</evidence>
<dbReference type="Gene3D" id="1.10.287.470">
    <property type="entry name" value="Helix hairpin bin"/>
    <property type="match status" value="1"/>
</dbReference>
<dbReference type="NCBIfam" id="TIGR01730">
    <property type="entry name" value="RND_mfp"/>
    <property type="match status" value="1"/>
</dbReference>
<dbReference type="Pfam" id="PF25944">
    <property type="entry name" value="Beta-barrel_RND"/>
    <property type="match status" value="1"/>
</dbReference>
<dbReference type="GO" id="GO:0046677">
    <property type="term" value="P:response to antibiotic"/>
    <property type="evidence" value="ECO:0007669"/>
    <property type="project" value="TreeGrafter"/>
</dbReference>
<dbReference type="SUPFAM" id="SSF111369">
    <property type="entry name" value="HlyD-like secretion proteins"/>
    <property type="match status" value="1"/>
</dbReference>
<keyword evidence="4" id="KW-0732">Signal</keyword>
<dbReference type="InterPro" id="IPR058626">
    <property type="entry name" value="MdtA-like_b-barrel"/>
</dbReference>
<dbReference type="EMBL" id="JACIEG010000001">
    <property type="protein sequence ID" value="MBB3968293.1"/>
    <property type="molecule type" value="Genomic_DNA"/>
</dbReference>
<dbReference type="InterPro" id="IPR006143">
    <property type="entry name" value="RND_pump_MFP"/>
</dbReference>
<dbReference type="PROSITE" id="PS51257">
    <property type="entry name" value="PROKAR_LIPOPROTEIN"/>
    <property type="match status" value="1"/>
</dbReference>
<dbReference type="GO" id="GO:0022857">
    <property type="term" value="F:transmembrane transporter activity"/>
    <property type="evidence" value="ECO:0007669"/>
    <property type="project" value="InterPro"/>
</dbReference>
<dbReference type="EMBL" id="SNQG01000001">
    <property type="protein sequence ID" value="TEW68705.1"/>
    <property type="molecule type" value="Genomic_DNA"/>
</dbReference>
<feature type="domain" description="Multidrug resistance protein MdtA-like C-terminal permuted SH3" evidence="8">
    <location>
        <begin position="295"/>
        <end position="356"/>
    </location>
</feature>
<evidence type="ECO:0000313" key="10">
    <source>
        <dbReference type="EMBL" id="TEW68705.1"/>
    </source>
</evidence>
<evidence type="ECO:0000259" key="8">
    <source>
        <dbReference type="Pfam" id="PF25967"/>
    </source>
</evidence>
<dbReference type="InterPro" id="IPR058625">
    <property type="entry name" value="MdtA-like_BSH"/>
</dbReference>
<organism evidence="10 11">
    <name type="scientific">Mucilaginibacter phyllosphaerae</name>
    <dbReference type="NCBI Taxonomy" id="1812349"/>
    <lineage>
        <taxon>Bacteria</taxon>
        <taxon>Pseudomonadati</taxon>
        <taxon>Bacteroidota</taxon>
        <taxon>Sphingobacteriia</taxon>
        <taxon>Sphingobacteriales</taxon>
        <taxon>Sphingobacteriaceae</taxon>
        <taxon>Mucilaginibacter</taxon>
    </lineage>
</organism>
<evidence type="ECO:0000313" key="12">
    <source>
        <dbReference type="Proteomes" id="UP000583101"/>
    </source>
</evidence>
<sequence length="378" mass="39942">MKIILIAIIALAIFSCSPKPQSAQAPPPPALPVATVSAGNETTYQEYPASIEGTVNVEVRPQVSGALDKVFVDEGAFVSKGQSIFKINEQPYRAALNNAVASLHAAEAAQGNAQIEIDKLTPLVANKVVSDYQLKTAKATYQVAKANIESARANVASAQINLGYTLIKAPVSGYIGRLLKKQGSLVSPQDVEALTQLSDVHDVHVYFALGEKDFVGFKDQYAGATLKDKLKHLPSVALLLADGSEYAKLGKIDVIDGQFDKTTGAITVRATFANPQGLLRSGNTGKVRLSLPHPDALIVPQSATIEMQDKVFVFALADSNKVKKAPITIIGTSGTNYLVKDGVKAGDQIVLSGVDRLQEGTVIAPQKSVDKAAAVAKN</sequence>
<comment type="caution">
    <text evidence="10">The sequence shown here is derived from an EMBL/GenBank/DDBJ whole genome shotgun (WGS) entry which is preliminary data.</text>
</comment>
<feature type="coiled-coil region" evidence="3">
    <location>
        <begin position="134"/>
        <end position="161"/>
    </location>
</feature>
<dbReference type="RefSeq" id="WP_134334545.1">
    <property type="nucleotide sequence ID" value="NZ_BMCZ01000001.1"/>
</dbReference>
<dbReference type="PANTHER" id="PTHR30158">
    <property type="entry name" value="ACRA/E-RELATED COMPONENT OF DRUG EFFLUX TRANSPORTER"/>
    <property type="match status" value="1"/>
</dbReference>
<dbReference type="Gene3D" id="2.40.50.100">
    <property type="match status" value="1"/>
</dbReference>
<dbReference type="Gene3D" id="2.40.420.20">
    <property type="match status" value="1"/>
</dbReference>
<dbReference type="InterPro" id="IPR058627">
    <property type="entry name" value="MdtA-like_C"/>
</dbReference>
<name>A0A4Y8AJL3_9SPHI</name>
<feature type="signal peptide" evidence="4">
    <location>
        <begin position="1"/>
        <end position="25"/>
    </location>
</feature>
<evidence type="ECO:0000259" key="7">
    <source>
        <dbReference type="Pfam" id="PF25944"/>
    </source>
</evidence>
<keyword evidence="3" id="KW-0175">Coiled coil</keyword>
<keyword evidence="12" id="KW-1185">Reference proteome</keyword>
<reference evidence="10 11" key="1">
    <citation type="journal article" date="2016" name="Int. J. Syst. Evol. Microbiol.">
        <title>Proposal of Mucilaginibacter phyllosphaerae sp. nov. isolated from the phyllosphere of Galium album.</title>
        <authorList>
            <person name="Aydogan E.L."/>
            <person name="Busse H.J."/>
            <person name="Moser G."/>
            <person name="Muller C."/>
            <person name="Kampfer P."/>
            <person name="Glaeser S.P."/>
        </authorList>
    </citation>
    <scope>NUCLEOTIDE SEQUENCE [LARGE SCALE GENOMIC DNA]</scope>
    <source>
        <strain evidence="10 11">PP-F2FG21</strain>
    </source>
</reference>
<reference evidence="10" key="2">
    <citation type="submission" date="2019-03" db="EMBL/GenBank/DDBJ databases">
        <authorList>
            <person name="Yan Y.-Q."/>
            <person name="Du Z.-J."/>
        </authorList>
    </citation>
    <scope>NUCLEOTIDE SEQUENCE</scope>
    <source>
        <strain evidence="10">PP-F2FG21</strain>
    </source>
</reference>